<protein>
    <submittedName>
        <fullName evidence="1">Reverse transcriptase</fullName>
    </submittedName>
</protein>
<dbReference type="GO" id="GO:0003964">
    <property type="term" value="F:RNA-directed DNA polymerase activity"/>
    <property type="evidence" value="ECO:0007669"/>
    <property type="project" value="UniProtKB-KW"/>
</dbReference>
<organism evidence="1 2">
    <name type="scientific">Cucumis melo var. makuwa</name>
    <name type="common">Oriental melon</name>
    <dbReference type="NCBI Taxonomy" id="1194695"/>
    <lineage>
        <taxon>Eukaryota</taxon>
        <taxon>Viridiplantae</taxon>
        <taxon>Streptophyta</taxon>
        <taxon>Embryophyta</taxon>
        <taxon>Tracheophyta</taxon>
        <taxon>Spermatophyta</taxon>
        <taxon>Magnoliopsida</taxon>
        <taxon>eudicotyledons</taxon>
        <taxon>Gunneridae</taxon>
        <taxon>Pentapetalae</taxon>
        <taxon>rosids</taxon>
        <taxon>fabids</taxon>
        <taxon>Cucurbitales</taxon>
        <taxon>Cucurbitaceae</taxon>
        <taxon>Benincaseae</taxon>
        <taxon>Cucumis</taxon>
    </lineage>
</organism>
<keyword evidence="1" id="KW-0808">Transferase</keyword>
<accession>A0A5A7U9H1</accession>
<dbReference type="Proteomes" id="UP000321393">
    <property type="component" value="Unassembled WGS sequence"/>
</dbReference>
<keyword evidence="1" id="KW-0695">RNA-directed DNA polymerase</keyword>
<reference evidence="1 2" key="1">
    <citation type="submission" date="2019-08" db="EMBL/GenBank/DDBJ databases">
        <title>Draft genome sequences of two oriental melons (Cucumis melo L. var makuwa).</title>
        <authorList>
            <person name="Kwon S.-Y."/>
        </authorList>
    </citation>
    <scope>NUCLEOTIDE SEQUENCE [LARGE SCALE GENOMIC DNA]</scope>
    <source>
        <strain evidence="2">cv. SW 3</strain>
        <tissue evidence="1">Leaf</tissue>
    </source>
</reference>
<sequence>MAYQRAILEVTWSSPKEVNPSPTIVGAIMQLGLSLHHVLHVPEISYNLLSISKINRDLNCKATFLPDCLYLGLELGEDDWHCLT</sequence>
<dbReference type="AlphaFoldDB" id="A0A5A7U9H1"/>
<comment type="caution">
    <text evidence="1">The sequence shown here is derived from an EMBL/GenBank/DDBJ whole genome shotgun (WGS) entry which is preliminary data.</text>
</comment>
<dbReference type="OrthoDB" id="1745225at2759"/>
<gene>
    <name evidence="1" type="ORF">E6C27_scaffold60G004140</name>
</gene>
<dbReference type="EMBL" id="SSTE01011134">
    <property type="protein sequence ID" value="KAA0051948.1"/>
    <property type="molecule type" value="Genomic_DNA"/>
</dbReference>
<evidence type="ECO:0000313" key="2">
    <source>
        <dbReference type="Proteomes" id="UP000321393"/>
    </source>
</evidence>
<name>A0A5A7U9H1_CUCMM</name>
<keyword evidence="1" id="KW-0548">Nucleotidyltransferase</keyword>
<evidence type="ECO:0000313" key="1">
    <source>
        <dbReference type="EMBL" id="KAA0051948.1"/>
    </source>
</evidence>
<proteinExistence type="predicted"/>